<accession>R0L3U5</accession>
<name>R0L3U5_ANAPL</name>
<proteinExistence type="predicted"/>
<protein>
    <submittedName>
        <fullName evidence="1">Uncharacterized protein</fullName>
    </submittedName>
</protein>
<gene>
    <name evidence="1" type="ORF">Anapl_14128</name>
</gene>
<dbReference type="EMBL" id="KB744087">
    <property type="protein sequence ID" value="EOA96074.1"/>
    <property type="molecule type" value="Genomic_DNA"/>
</dbReference>
<organism evidence="1 2">
    <name type="scientific">Anas platyrhynchos</name>
    <name type="common">Mallard</name>
    <name type="synonym">Anas boschas</name>
    <dbReference type="NCBI Taxonomy" id="8839"/>
    <lineage>
        <taxon>Eukaryota</taxon>
        <taxon>Metazoa</taxon>
        <taxon>Chordata</taxon>
        <taxon>Craniata</taxon>
        <taxon>Vertebrata</taxon>
        <taxon>Euteleostomi</taxon>
        <taxon>Archelosauria</taxon>
        <taxon>Archosauria</taxon>
        <taxon>Dinosauria</taxon>
        <taxon>Saurischia</taxon>
        <taxon>Theropoda</taxon>
        <taxon>Coelurosauria</taxon>
        <taxon>Aves</taxon>
        <taxon>Neognathae</taxon>
        <taxon>Galloanserae</taxon>
        <taxon>Anseriformes</taxon>
        <taxon>Anatidae</taxon>
        <taxon>Anatinae</taxon>
        <taxon>Anas</taxon>
    </lineage>
</organism>
<sequence length="154" mass="17376">MYSEHKSITQFGTACNCFSAKIQDSSIQGVAVCLFRYASFPWEDVYHSSSLVSNLSILHEAQQEGASETHLSDKFVKEVRLKSLEKWMCPIKPQYARTVSLSVRFLAQISLTENIGEFPNTLNKNRIGSHDQKMHVHLSSYCKQQTGMIANSPT</sequence>
<keyword evidence="2" id="KW-1185">Reference proteome</keyword>
<dbReference type="Proteomes" id="UP000296049">
    <property type="component" value="Unassembled WGS sequence"/>
</dbReference>
<reference evidence="2" key="1">
    <citation type="journal article" date="2013" name="Nat. Genet.">
        <title>The duck genome and transcriptome provide insight into an avian influenza virus reservoir species.</title>
        <authorList>
            <person name="Huang Y."/>
            <person name="Li Y."/>
            <person name="Burt D.W."/>
            <person name="Chen H."/>
            <person name="Zhang Y."/>
            <person name="Qian W."/>
            <person name="Kim H."/>
            <person name="Gan S."/>
            <person name="Zhao Y."/>
            <person name="Li J."/>
            <person name="Yi K."/>
            <person name="Feng H."/>
            <person name="Zhu P."/>
            <person name="Li B."/>
            <person name="Liu Q."/>
            <person name="Fairley S."/>
            <person name="Magor K.E."/>
            <person name="Du Z."/>
            <person name="Hu X."/>
            <person name="Goodman L."/>
            <person name="Tafer H."/>
            <person name="Vignal A."/>
            <person name="Lee T."/>
            <person name="Kim K.W."/>
            <person name="Sheng Z."/>
            <person name="An Y."/>
            <person name="Searle S."/>
            <person name="Herrero J."/>
            <person name="Groenen M.A."/>
            <person name="Crooijmans R.P."/>
            <person name="Faraut T."/>
            <person name="Cai Q."/>
            <person name="Webster R.G."/>
            <person name="Aldridge J.R."/>
            <person name="Warren W.C."/>
            <person name="Bartschat S."/>
            <person name="Kehr S."/>
            <person name="Marz M."/>
            <person name="Stadler P.F."/>
            <person name="Smith J."/>
            <person name="Kraus R.H."/>
            <person name="Zhao Y."/>
            <person name="Ren L."/>
            <person name="Fei J."/>
            <person name="Morisson M."/>
            <person name="Kaiser P."/>
            <person name="Griffin D.K."/>
            <person name="Rao M."/>
            <person name="Pitel F."/>
            <person name="Wang J."/>
            <person name="Li N."/>
        </authorList>
    </citation>
    <scope>NUCLEOTIDE SEQUENCE [LARGE SCALE GENOMIC DNA]</scope>
</reference>
<evidence type="ECO:0000313" key="1">
    <source>
        <dbReference type="EMBL" id="EOA96074.1"/>
    </source>
</evidence>
<evidence type="ECO:0000313" key="2">
    <source>
        <dbReference type="Proteomes" id="UP000296049"/>
    </source>
</evidence>
<dbReference type="AlphaFoldDB" id="R0L3U5"/>